<accession>A0A9Q3F6Q8</accession>
<sequence length="128" mass="15218">MLRCQIAIQYYRGNITLVYKSRNIHKNEYGFSRWSLENTPENPAWVPQEENHIERICVTDIGTESFNKVKESYDMDKNCHTSYQLLMKECNNQSSSSKLDELWKNIMIKGDFNSMIKFFTIEQKIHVL</sequence>
<protein>
    <submittedName>
        <fullName evidence="1">Uncharacterized protein</fullName>
    </submittedName>
</protein>
<keyword evidence="2" id="KW-1185">Reference proteome</keyword>
<proteinExistence type="predicted"/>
<comment type="caution">
    <text evidence="1">The sequence shown here is derived from an EMBL/GenBank/DDBJ whole genome shotgun (WGS) entry which is preliminary data.</text>
</comment>
<name>A0A9Q3F6Q8_9BASI</name>
<dbReference type="EMBL" id="AVOT02039524">
    <property type="protein sequence ID" value="MBW0534618.1"/>
    <property type="molecule type" value="Genomic_DNA"/>
</dbReference>
<gene>
    <name evidence="1" type="ORF">O181_074333</name>
</gene>
<evidence type="ECO:0000313" key="2">
    <source>
        <dbReference type="Proteomes" id="UP000765509"/>
    </source>
</evidence>
<evidence type="ECO:0000313" key="1">
    <source>
        <dbReference type="EMBL" id="MBW0534618.1"/>
    </source>
</evidence>
<organism evidence="1 2">
    <name type="scientific">Austropuccinia psidii MF-1</name>
    <dbReference type="NCBI Taxonomy" id="1389203"/>
    <lineage>
        <taxon>Eukaryota</taxon>
        <taxon>Fungi</taxon>
        <taxon>Dikarya</taxon>
        <taxon>Basidiomycota</taxon>
        <taxon>Pucciniomycotina</taxon>
        <taxon>Pucciniomycetes</taxon>
        <taxon>Pucciniales</taxon>
        <taxon>Sphaerophragmiaceae</taxon>
        <taxon>Austropuccinia</taxon>
    </lineage>
</organism>
<dbReference type="Proteomes" id="UP000765509">
    <property type="component" value="Unassembled WGS sequence"/>
</dbReference>
<dbReference type="AlphaFoldDB" id="A0A9Q3F6Q8"/>
<reference evidence="1" key="1">
    <citation type="submission" date="2021-03" db="EMBL/GenBank/DDBJ databases">
        <title>Draft genome sequence of rust myrtle Austropuccinia psidii MF-1, a brazilian biotype.</title>
        <authorList>
            <person name="Quecine M.C."/>
            <person name="Pachon D.M.R."/>
            <person name="Bonatelli M.L."/>
            <person name="Correr F.H."/>
            <person name="Franceschini L.M."/>
            <person name="Leite T.F."/>
            <person name="Margarido G.R.A."/>
            <person name="Almeida C.A."/>
            <person name="Ferrarezi J.A."/>
            <person name="Labate C.A."/>
        </authorList>
    </citation>
    <scope>NUCLEOTIDE SEQUENCE</scope>
    <source>
        <strain evidence="1">MF-1</strain>
    </source>
</reference>